<dbReference type="AlphaFoldDB" id="A0A6I9VYW7"/>
<sequence>MTCEYGNLTYRLSQLLTDHGCFSVYLCRIRKYFSEGCEHCEFGRDDASHTLARCEAWSFLRELCKIVGRTLTDDSVIPIMLSREENWELVASFAEEVMLKEESERARQAISSPG</sequence>
<proteinExistence type="predicted"/>
<evidence type="ECO:0000313" key="1">
    <source>
        <dbReference type="Proteomes" id="UP000504615"/>
    </source>
</evidence>
<dbReference type="RefSeq" id="XP_011632409.1">
    <property type="nucleotide sequence ID" value="XM_011634107.1"/>
</dbReference>
<keyword evidence="1" id="KW-1185">Reference proteome</keyword>
<dbReference type="GeneID" id="105424065"/>
<organism evidence="1 2">
    <name type="scientific">Pogonomyrmex barbatus</name>
    <name type="common">red harvester ant</name>
    <dbReference type="NCBI Taxonomy" id="144034"/>
    <lineage>
        <taxon>Eukaryota</taxon>
        <taxon>Metazoa</taxon>
        <taxon>Ecdysozoa</taxon>
        <taxon>Arthropoda</taxon>
        <taxon>Hexapoda</taxon>
        <taxon>Insecta</taxon>
        <taxon>Pterygota</taxon>
        <taxon>Neoptera</taxon>
        <taxon>Endopterygota</taxon>
        <taxon>Hymenoptera</taxon>
        <taxon>Apocrita</taxon>
        <taxon>Aculeata</taxon>
        <taxon>Formicoidea</taxon>
        <taxon>Formicidae</taxon>
        <taxon>Myrmicinae</taxon>
        <taxon>Pogonomyrmex</taxon>
    </lineage>
</organism>
<protein>
    <submittedName>
        <fullName evidence="2">Uncharacterized protein LOC105424065</fullName>
    </submittedName>
</protein>
<accession>A0A6I9VYW7</accession>
<gene>
    <name evidence="2" type="primary">LOC105424065</name>
</gene>
<dbReference type="Proteomes" id="UP000504615">
    <property type="component" value="Unplaced"/>
</dbReference>
<name>A0A6I9VYW7_9HYME</name>
<dbReference type="KEGG" id="pbar:105424065"/>
<dbReference type="OrthoDB" id="8058917at2759"/>
<reference evidence="2" key="1">
    <citation type="submission" date="2025-08" db="UniProtKB">
        <authorList>
            <consortium name="RefSeq"/>
        </authorList>
    </citation>
    <scope>IDENTIFICATION</scope>
</reference>
<evidence type="ECO:0000313" key="2">
    <source>
        <dbReference type="RefSeq" id="XP_011632409.1"/>
    </source>
</evidence>